<keyword evidence="4 9" id="KW-0547">Nucleotide-binding</keyword>
<comment type="catalytic activity">
    <reaction evidence="7">
        <text>L-threonyl-[protein] + ATP = O-phospho-L-threonyl-[protein] + ADP + H(+)</text>
        <dbReference type="Rhea" id="RHEA:46608"/>
        <dbReference type="Rhea" id="RHEA-COMP:11060"/>
        <dbReference type="Rhea" id="RHEA-COMP:11605"/>
        <dbReference type="ChEBI" id="CHEBI:15378"/>
        <dbReference type="ChEBI" id="CHEBI:30013"/>
        <dbReference type="ChEBI" id="CHEBI:30616"/>
        <dbReference type="ChEBI" id="CHEBI:61977"/>
        <dbReference type="ChEBI" id="CHEBI:456216"/>
        <dbReference type="EC" id="2.7.11.11"/>
    </reaction>
</comment>
<feature type="domain" description="Protein kinase" evidence="11">
    <location>
        <begin position="94"/>
        <end position="394"/>
    </location>
</feature>
<dbReference type="PROSITE" id="PS50011">
    <property type="entry name" value="PROTEIN_KINASE_DOM"/>
    <property type="match status" value="1"/>
</dbReference>
<dbReference type="SMART" id="SM00220">
    <property type="entry name" value="S_TKc"/>
    <property type="match status" value="1"/>
</dbReference>
<dbReference type="GO" id="GO:0005524">
    <property type="term" value="F:ATP binding"/>
    <property type="evidence" value="ECO:0007669"/>
    <property type="project" value="UniProtKB-UniRule"/>
</dbReference>
<evidence type="ECO:0000256" key="1">
    <source>
        <dbReference type="ARBA" id="ARBA00012444"/>
    </source>
</evidence>
<dbReference type="Proteomes" id="UP000053257">
    <property type="component" value="Unassembled WGS sequence"/>
</dbReference>
<evidence type="ECO:0000313" key="13">
    <source>
        <dbReference type="Proteomes" id="UP000053257"/>
    </source>
</evidence>
<dbReference type="GO" id="GO:0005952">
    <property type="term" value="C:cAMP-dependent protein kinase complex"/>
    <property type="evidence" value="ECO:0007669"/>
    <property type="project" value="TreeGrafter"/>
</dbReference>
<dbReference type="AlphaFoldDB" id="A0A0C3S7D5"/>
<dbReference type="EC" id="2.7.11.11" evidence="1"/>
<dbReference type="Gene3D" id="3.30.200.20">
    <property type="entry name" value="Phosphorylase Kinase, domain 1"/>
    <property type="match status" value="1"/>
</dbReference>
<protein>
    <recommendedName>
        <fullName evidence="1">cAMP-dependent protein kinase</fullName>
        <ecNumber evidence="1">2.7.11.11</ecNumber>
    </recommendedName>
</protein>
<dbReference type="InterPro" id="IPR008271">
    <property type="entry name" value="Ser/Thr_kinase_AS"/>
</dbReference>
<keyword evidence="5" id="KW-0418">Kinase</keyword>
<evidence type="ECO:0000256" key="4">
    <source>
        <dbReference type="ARBA" id="ARBA00022741"/>
    </source>
</evidence>
<evidence type="ECO:0000256" key="10">
    <source>
        <dbReference type="SAM" id="MobiDB-lite"/>
    </source>
</evidence>
<gene>
    <name evidence="12" type="ORF">PHLGIDRAFT_124241</name>
</gene>
<evidence type="ECO:0000256" key="9">
    <source>
        <dbReference type="PROSITE-ProRule" id="PRU10141"/>
    </source>
</evidence>
<dbReference type="PROSITE" id="PS00107">
    <property type="entry name" value="PROTEIN_KINASE_ATP"/>
    <property type="match status" value="1"/>
</dbReference>
<dbReference type="GO" id="GO:0004691">
    <property type="term" value="F:cAMP-dependent protein kinase activity"/>
    <property type="evidence" value="ECO:0007669"/>
    <property type="project" value="UniProtKB-EC"/>
</dbReference>
<dbReference type="InterPro" id="IPR000719">
    <property type="entry name" value="Prot_kinase_dom"/>
</dbReference>
<evidence type="ECO:0000259" key="11">
    <source>
        <dbReference type="PROSITE" id="PS50011"/>
    </source>
</evidence>
<name>A0A0C3S7D5_PHLG1</name>
<feature type="region of interest" description="Disordered" evidence="10">
    <location>
        <begin position="49"/>
        <end position="87"/>
    </location>
</feature>
<feature type="compositionally biased region" description="Basic and acidic residues" evidence="10">
    <location>
        <begin position="71"/>
        <end position="82"/>
    </location>
</feature>
<dbReference type="Gene3D" id="1.10.510.10">
    <property type="entry name" value="Transferase(Phosphotransferase) domain 1"/>
    <property type="match status" value="1"/>
</dbReference>
<feature type="compositionally biased region" description="Basic and acidic residues" evidence="10">
    <location>
        <begin position="486"/>
        <end position="495"/>
    </location>
</feature>
<feature type="region of interest" description="Disordered" evidence="10">
    <location>
        <begin position="459"/>
        <end position="495"/>
    </location>
</feature>
<evidence type="ECO:0000256" key="5">
    <source>
        <dbReference type="ARBA" id="ARBA00022777"/>
    </source>
</evidence>
<evidence type="ECO:0000256" key="3">
    <source>
        <dbReference type="ARBA" id="ARBA00022679"/>
    </source>
</evidence>
<evidence type="ECO:0000313" key="12">
    <source>
        <dbReference type="EMBL" id="KIP12351.1"/>
    </source>
</evidence>
<dbReference type="OrthoDB" id="10252171at2759"/>
<dbReference type="STRING" id="745531.A0A0C3S7D5"/>
<dbReference type="PROSITE" id="PS00108">
    <property type="entry name" value="PROTEIN_KINASE_ST"/>
    <property type="match status" value="1"/>
</dbReference>
<feature type="binding site" evidence="9">
    <location>
        <position position="132"/>
    </location>
    <ligand>
        <name>ATP</name>
        <dbReference type="ChEBI" id="CHEBI:30616"/>
    </ligand>
</feature>
<feature type="compositionally biased region" description="Basic and acidic residues" evidence="10">
    <location>
        <begin position="459"/>
        <end position="474"/>
    </location>
</feature>
<dbReference type="Pfam" id="PF00069">
    <property type="entry name" value="Pkinase"/>
    <property type="match status" value="1"/>
</dbReference>
<keyword evidence="13" id="KW-1185">Reference proteome</keyword>
<proteinExistence type="predicted"/>
<reference evidence="12 13" key="1">
    <citation type="journal article" date="2014" name="PLoS Genet.">
        <title>Analysis of the Phlebiopsis gigantea genome, transcriptome and secretome provides insight into its pioneer colonization strategies of wood.</title>
        <authorList>
            <person name="Hori C."/>
            <person name="Ishida T."/>
            <person name="Igarashi K."/>
            <person name="Samejima M."/>
            <person name="Suzuki H."/>
            <person name="Master E."/>
            <person name="Ferreira P."/>
            <person name="Ruiz-Duenas F.J."/>
            <person name="Held B."/>
            <person name="Canessa P."/>
            <person name="Larrondo L.F."/>
            <person name="Schmoll M."/>
            <person name="Druzhinina I.S."/>
            <person name="Kubicek C.P."/>
            <person name="Gaskell J.A."/>
            <person name="Kersten P."/>
            <person name="St John F."/>
            <person name="Glasner J."/>
            <person name="Sabat G."/>
            <person name="Splinter BonDurant S."/>
            <person name="Syed K."/>
            <person name="Yadav J."/>
            <person name="Mgbeahuruike A.C."/>
            <person name="Kovalchuk A."/>
            <person name="Asiegbu F.O."/>
            <person name="Lackner G."/>
            <person name="Hoffmeister D."/>
            <person name="Rencoret J."/>
            <person name="Gutierrez A."/>
            <person name="Sun H."/>
            <person name="Lindquist E."/>
            <person name="Barry K."/>
            <person name="Riley R."/>
            <person name="Grigoriev I.V."/>
            <person name="Henrissat B."/>
            <person name="Kues U."/>
            <person name="Berka R.M."/>
            <person name="Martinez A.T."/>
            <person name="Covert S.F."/>
            <person name="Blanchette R.A."/>
            <person name="Cullen D."/>
        </authorList>
    </citation>
    <scope>NUCLEOTIDE SEQUENCE [LARGE SCALE GENOMIC DNA]</scope>
    <source>
        <strain evidence="12 13">11061_1 CR5-6</strain>
    </source>
</reference>
<keyword evidence="2" id="KW-0723">Serine/threonine-protein kinase</keyword>
<dbReference type="InterPro" id="IPR017441">
    <property type="entry name" value="Protein_kinase_ATP_BS"/>
</dbReference>
<accession>A0A0C3S7D5</accession>
<evidence type="ECO:0000256" key="8">
    <source>
        <dbReference type="ARBA" id="ARBA00047454"/>
    </source>
</evidence>
<evidence type="ECO:0000256" key="2">
    <source>
        <dbReference type="ARBA" id="ARBA00022527"/>
    </source>
</evidence>
<dbReference type="HOGENOM" id="CLU_446960_0_0_1"/>
<sequence length="611" mass="68777">MSTPQSQGEGSKKRAAPPHDSDGAPRKAKRQRIATKQEMFALVAKKFPQAAYGQNGAQRKMPWESVEEDVQPERLPQDRQDQGARPAPLQLTDLECTRKLGDGGYGMVLAARVRKRQRPHALDSEGAQVAVKVLHKRQYREHEPEDESPSLRGRMYDEKAVERMNLHALPWHPFVAGAYDCLADTRNLYILQEAGLGGTLGQLLRARGALPTSVCRFFFANIVLALEHIQKAGIVHGDIKPDNLVLGADGFLMLADFGVSSGWDEQRRWDAVGTLPYTSPEFALQRTGTDARRALDWWSVGCVLYEMATGKMAFRTKKGAPAGGDSLAREKELTQRVMRGHYFWPADADVDQDLRDLVDRMLRYDLARRCGPPLVDAATGVVPKHRRIREHSFLSGFPWQDMADRTLVAPYGHEMVPDTSKGWQHHQMPAQAKIPGLPRLIPLLHLEWDMRFTSQKRRELREERKEQLDQEQHQQADPVVDEEEDEAKKQEEAETNRQIVERLLRVKRLHERGMLKRKSSKGGASWTRIWPSPRPSNGKQKEAKEGVFKQTTTTGSAKGKQVLRSASGTERSEGPRTESTQKSVGSPEGTQTEEHADGKVYKPVAVFSLPP</sequence>
<keyword evidence="3" id="KW-0808">Transferase</keyword>
<comment type="catalytic activity">
    <reaction evidence="8">
        <text>L-seryl-[protein] + ATP = O-phospho-L-seryl-[protein] + ADP + H(+)</text>
        <dbReference type="Rhea" id="RHEA:17989"/>
        <dbReference type="Rhea" id="RHEA-COMP:9863"/>
        <dbReference type="Rhea" id="RHEA-COMP:11604"/>
        <dbReference type="ChEBI" id="CHEBI:15378"/>
        <dbReference type="ChEBI" id="CHEBI:29999"/>
        <dbReference type="ChEBI" id="CHEBI:30616"/>
        <dbReference type="ChEBI" id="CHEBI:83421"/>
        <dbReference type="ChEBI" id="CHEBI:456216"/>
        <dbReference type="EC" id="2.7.11.11"/>
    </reaction>
</comment>
<dbReference type="SUPFAM" id="SSF56112">
    <property type="entry name" value="Protein kinase-like (PK-like)"/>
    <property type="match status" value="1"/>
</dbReference>
<dbReference type="InterPro" id="IPR011009">
    <property type="entry name" value="Kinase-like_dom_sf"/>
</dbReference>
<organism evidence="12 13">
    <name type="scientific">Phlebiopsis gigantea (strain 11061_1 CR5-6)</name>
    <name type="common">White-rot fungus</name>
    <name type="synonym">Peniophora gigantea</name>
    <dbReference type="NCBI Taxonomy" id="745531"/>
    <lineage>
        <taxon>Eukaryota</taxon>
        <taxon>Fungi</taxon>
        <taxon>Dikarya</taxon>
        <taxon>Basidiomycota</taxon>
        <taxon>Agaricomycotina</taxon>
        <taxon>Agaricomycetes</taxon>
        <taxon>Polyporales</taxon>
        <taxon>Phanerochaetaceae</taxon>
        <taxon>Phlebiopsis</taxon>
    </lineage>
</organism>
<evidence type="ECO:0000256" key="7">
    <source>
        <dbReference type="ARBA" id="ARBA00047292"/>
    </source>
</evidence>
<dbReference type="PANTHER" id="PTHR24353">
    <property type="entry name" value="CYCLIC NUCLEOTIDE-DEPENDENT PROTEIN KINASE"/>
    <property type="match status" value="1"/>
</dbReference>
<dbReference type="PANTHER" id="PTHR24353:SF143">
    <property type="entry name" value="PROTEIN KINASE DOMAIN-CONTAINING PROTEIN"/>
    <property type="match status" value="1"/>
</dbReference>
<feature type="region of interest" description="Disordered" evidence="10">
    <location>
        <begin position="513"/>
        <end position="611"/>
    </location>
</feature>
<feature type="region of interest" description="Disordered" evidence="10">
    <location>
        <begin position="1"/>
        <end position="35"/>
    </location>
</feature>
<dbReference type="EMBL" id="KN840440">
    <property type="protein sequence ID" value="KIP12351.1"/>
    <property type="molecule type" value="Genomic_DNA"/>
</dbReference>
<feature type="compositionally biased region" description="Polar residues" evidence="10">
    <location>
        <begin position="577"/>
        <end position="590"/>
    </location>
</feature>
<evidence type="ECO:0000256" key="6">
    <source>
        <dbReference type="ARBA" id="ARBA00022840"/>
    </source>
</evidence>
<keyword evidence="6 9" id="KW-0067">ATP-binding</keyword>